<accession>A0A089VNP0</accession>
<evidence type="ECO:0008006" key="4">
    <source>
        <dbReference type="Google" id="ProtNLM"/>
    </source>
</evidence>
<organism evidence="3">
    <name type="scientific">Cerataulina bicornis</name>
    <name type="common">Diatom</name>
    <name type="synonym">Cerataulina daemon</name>
    <dbReference type="NCBI Taxonomy" id="1527800"/>
    <lineage>
        <taxon>Eukaryota</taxon>
        <taxon>Sar</taxon>
        <taxon>Stramenopiles</taxon>
        <taxon>Ochrophyta</taxon>
        <taxon>Bacillariophyta</taxon>
        <taxon>Mediophyceae</taxon>
        <taxon>Biddulphiophycidae</taxon>
        <taxon>Hemiaulales</taxon>
        <taxon>Hemiaulaceae</taxon>
        <taxon>Cerataulina</taxon>
    </lineage>
</organism>
<dbReference type="EMBL" id="KJ958484">
    <property type="protein sequence ID" value="AIR75980.1"/>
    <property type="molecule type" value="Genomic_DNA"/>
</dbReference>
<keyword evidence="1" id="KW-1133">Transmembrane helix</keyword>
<keyword evidence="3" id="KW-0934">Plastid</keyword>
<feature type="signal peptide" evidence="2">
    <location>
        <begin position="1"/>
        <end position="16"/>
    </location>
</feature>
<feature type="transmembrane region" description="Helical" evidence="1">
    <location>
        <begin position="248"/>
        <end position="268"/>
    </location>
</feature>
<sequence length="426" mass="50066">MPILLKLFCLLINIDQETILNFFGIQDPNNFGDASYSSLNELASVSTEVSFGTIKLIFAGLLERYQDGLGLTDIENIILFITFVRFIILALKYNIKTSFYICCIGLVAGGLWYFHLKDLFLWYRDVLLVNRLTSKFVFEARSAEISEQVTRIGSDKGFNSPINFLKYAFVEAGKRPGGYQIDPISMVFTQVPQTLKAQTDKFYYAVFGRIVPTVWAFLTEQVVEYIPIITYLVVVRLNKKYCPYLIRWHWTFLWTFSVIENAFISLVRRLQFYLFQIVLPEDKYLEQPIILGLLVGILLIHFLVVIFGLLHATCGQYFYFPFITENAEVHIGPRPQNSIYSGGYTAWQNNKDKRIKWIIGGGKNSWQLYIPRLWWGWFGRGASVLDNDSRYKEREYRKKRRKRFVEKRRKRFNKLIRNLEKWIFNN</sequence>
<dbReference type="GeneID" id="20834043"/>
<dbReference type="AlphaFoldDB" id="A0A089VNP0"/>
<reference evidence="3" key="2">
    <citation type="submission" date="2014-06" db="EMBL/GenBank/DDBJ databases">
        <authorList>
            <person name="Sabir J.S.M."/>
            <person name="Yu M."/>
            <person name="Ashworth M.P."/>
            <person name="Baeshen N.A."/>
            <person name="Baeshen M.N."/>
            <person name="Bahieldin A."/>
            <person name="Theriot E.C."/>
            <person name="Jansen R.K."/>
        </authorList>
    </citation>
    <scope>NUCLEOTIDE SEQUENCE</scope>
</reference>
<protein>
    <recommendedName>
        <fullName evidence="4">Derlin</fullName>
    </recommendedName>
</protein>
<dbReference type="InterPro" id="IPR031383">
    <property type="entry name" value="Ycf90"/>
</dbReference>
<gene>
    <name evidence="3" type="primary">ycf90</name>
</gene>
<feature type="chain" id="PRO_5001850831" description="Derlin" evidence="2">
    <location>
        <begin position="17"/>
        <end position="426"/>
    </location>
</feature>
<name>A0A089VNP0_CERBC</name>
<dbReference type="Pfam" id="PF17088">
    <property type="entry name" value="YCF90"/>
    <property type="match status" value="1"/>
</dbReference>
<keyword evidence="2" id="KW-0732">Signal</keyword>
<geneLocation type="chloroplast" evidence="3"/>
<keyword evidence="3" id="KW-0150">Chloroplast</keyword>
<evidence type="ECO:0000313" key="3">
    <source>
        <dbReference type="EMBL" id="AIR75980.1"/>
    </source>
</evidence>
<keyword evidence="1" id="KW-0812">Transmembrane</keyword>
<evidence type="ECO:0000256" key="2">
    <source>
        <dbReference type="SAM" id="SignalP"/>
    </source>
</evidence>
<evidence type="ECO:0000256" key="1">
    <source>
        <dbReference type="SAM" id="Phobius"/>
    </source>
</evidence>
<feature type="transmembrane region" description="Helical" evidence="1">
    <location>
        <begin position="97"/>
        <end position="114"/>
    </location>
</feature>
<reference evidence="3" key="1">
    <citation type="journal article" date="2014" name="PLoS ONE">
        <title>Conserved gene order and expanded inverted repeats characterize plastid genomes of Thalassiosirales.</title>
        <authorList>
            <person name="Sabir J.S."/>
            <person name="Yu M."/>
            <person name="Ashworth M.P."/>
            <person name="Baeshen N.A."/>
            <person name="Baeshen M.N."/>
            <person name="Bahieldin A."/>
            <person name="Theriot E.C."/>
            <person name="Jansen R.K."/>
        </authorList>
    </citation>
    <scope>NUCLEOTIDE SEQUENCE</scope>
</reference>
<keyword evidence="1" id="KW-0472">Membrane</keyword>
<dbReference type="RefSeq" id="YP_009093307.1">
    <property type="nucleotide sequence ID" value="NC_025313.1"/>
</dbReference>
<feature type="transmembrane region" description="Helical" evidence="1">
    <location>
        <begin position="74"/>
        <end position="91"/>
    </location>
</feature>
<proteinExistence type="predicted"/>
<feature type="transmembrane region" description="Helical" evidence="1">
    <location>
        <begin position="288"/>
        <end position="310"/>
    </location>
</feature>